<organism evidence="2 3">
    <name type="scientific">Fasciolopsis buskii</name>
    <dbReference type="NCBI Taxonomy" id="27845"/>
    <lineage>
        <taxon>Eukaryota</taxon>
        <taxon>Metazoa</taxon>
        <taxon>Spiralia</taxon>
        <taxon>Lophotrochozoa</taxon>
        <taxon>Platyhelminthes</taxon>
        <taxon>Trematoda</taxon>
        <taxon>Digenea</taxon>
        <taxon>Plagiorchiida</taxon>
        <taxon>Echinostomata</taxon>
        <taxon>Echinostomatoidea</taxon>
        <taxon>Fasciolidae</taxon>
        <taxon>Fasciolopsis</taxon>
    </lineage>
</organism>
<accession>A0A8E0VKK9</accession>
<comment type="caution">
    <text evidence="2">The sequence shown here is derived from an EMBL/GenBank/DDBJ whole genome shotgun (WGS) entry which is preliminary data.</text>
</comment>
<proteinExistence type="predicted"/>
<keyword evidence="3" id="KW-1185">Reference proteome</keyword>
<feature type="region of interest" description="Disordered" evidence="1">
    <location>
        <begin position="62"/>
        <end position="94"/>
    </location>
</feature>
<dbReference type="OrthoDB" id="6252399at2759"/>
<evidence type="ECO:0000313" key="3">
    <source>
        <dbReference type="Proteomes" id="UP000728185"/>
    </source>
</evidence>
<sequence>MQSTRSSRLYYGRFERPRTFIGIVTRPRTNLGTDLWNPLVVFNDSDNSAIAPSMQQFLGPGSQLNSLFTASPPPPNTSLPRQLPAATNPGCKSLNGLGGSKTMLSSDFHESASSSSVFNFADALGI</sequence>
<reference evidence="2" key="1">
    <citation type="submission" date="2019-05" db="EMBL/GenBank/DDBJ databases">
        <title>Annotation for the trematode Fasciolopsis buski.</title>
        <authorList>
            <person name="Choi Y.-J."/>
        </authorList>
    </citation>
    <scope>NUCLEOTIDE SEQUENCE</scope>
    <source>
        <strain evidence="2">HT</strain>
        <tissue evidence="2">Whole worm</tissue>
    </source>
</reference>
<name>A0A8E0VKK9_9TREM</name>
<dbReference type="EMBL" id="LUCM01004968">
    <property type="protein sequence ID" value="KAA0193533.1"/>
    <property type="molecule type" value="Genomic_DNA"/>
</dbReference>
<gene>
    <name evidence="2" type="ORF">FBUS_01684</name>
</gene>
<protein>
    <submittedName>
        <fullName evidence="2">Uncharacterized protein</fullName>
    </submittedName>
</protein>
<evidence type="ECO:0000313" key="2">
    <source>
        <dbReference type="EMBL" id="KAA0193533.1"/>
    </source>
</evidence>
<dbReference type="AlphaFoldDB" id="A0A8E0VKK9"/>
<evidence type="ECO:0000256" key="1">
    <source>
        <dbReference type="SAM" id="MobiDB-lite"/>
    </source>
</evidence>
<dbReference type="Proteomes" id="UP000728185">
    <property type="component" value="Unassembled WGS sequence"/>
</dbReference>